<evidence type="ECO:0000256" key="1">
    <source>
        <dbReference type="ARBA" id="ARBA00004141"/>
    </source>
</evidence>
<evidence type="ECO:0000313" key="8">
    <source>
        <dbReference type="Proteomes" id="UP001234581"/>
    </source>
</evidence>
<keyword evidence="8" id="KW-1185">Reference proteome</keyword>
<evidence type="ECO:0000256" key="6">
    <source>
        <dbReference type="RuleBase" id="RU362006"/>
    </source>
</evidence>
<evidence type="ECO:0000256" key="3">
    <source>
        <dbReference type="ARBA" id="ARBA00022692"/>
    </source>
</evidence>
<name>A0AAD7XSX4_9FUNG</name>
<dbReference type="PANTHER" id="PTHR12300:SF161">
    <property type="entry name" value="RECEPTOR EXPRESSION-ENHANCING PROTEIN"/>
    <property type="match status" value="1"/>
</dbReference>
<keyword evidence="3 6" id="KW-0812">Transmembrane</keyword>
<dbReference type="EMBL" id="JARTCD010000082">
    <property type="protein sequence ID" value="KAJ8653240.1"/>
    <property type="molecule type" value="Genomic_DNA"/>
</dbReference>
<feature type="transmembrane region" description="Helical" evidence="6">
    <location>
        <begin position="37"/>
        <end position="57"/>
    </location>
</feature>
<proteinExistence type="inferred from homology"/>
<evidence type="ECO:0000256" key="4">
    <source>
        <dbReference type="ARBA" id="ARBA00022989"/>
    </source>
</evidence>
<sequence length="152" mass="17854">MDAFFAKAKHYEAQFDRSLAQYKCMRDAEEKLHIPKVFIALGGALILFLVAYFNIAGELFTDLIGWLYPAYASFQSIEISSRSAKRQWLTYWSLFGFIQTLEYFSSGLVYWFPSFFVVKTFLVLWLALPQFRGAELVYMKLIHPWMTVKKKE</sequence>
<evidence type="ECO:0000256" key="5">
    <source>
        <dbReference type="ARBA" id="ARBA00023136"/>
    </source>
</evidence>
<organism evidence="7 8">
    <name type="scientific">Lichtheimia ornata</name>
    <dbReference type="NCBI Taxonomy" id="688661"/>
    <lineage>
        <taxon>Eukaryota</taxon>
        <taxon>Fungi</taxon>
        <taxon>Fungi incertae sedis</taxon>
        <taxon>Mucoromycota</taxon>
        <taxon>Mucoromycotina</taxon>
        <taxon>Mucoromycetes</taxon>
        <taxon>Mucorales</taxon>
        <taxon>Lichtheimiaceae</taxon>
        <taxon>Lichtheimia</taxon>
    </lineage>
</organism>
<protein>
    <recommendedName>
        <fullName evidence="6">Protein YOP1</fullName>
    </recommendedName>
</protein>
<keyword evidence="4 6" id="KW-1133">Transmembrane helix</keyword>
<dbReference type="RefSeq" id="XP_058338154.1">
    <property type="nucleotide sequence ID" value="XM_058491059.1"/>
</dbReference>
<evidence type="ECO:0000313" key="7">
    <source>
        <dbReference type="EMBL" id="KAJ8653240.1"/>
    </source>
</evidence>
<gene>
    <name evidence="7" type="ORF">O0I10_011088</name>
</gene>
<dbReference type="InterPro" id="IPR004345">
    <property type="entry name" value="TB2_DP1_HVA22"/>
</dbReference>
<comment type="caution">
    <text evidence="7">The sequence shown here is derived from an EMBL/GenBank/DDBJ whole genome shotgun (WGS) entry which is preliminary data.</text>
</comment>
<comment type="caution">
    <text evidence="6">Lacks conserved residue(s) required for the propagation of feature annotation.</text>
</comment>
<feature type="transmembrane region" description="Helical" evidence="6">
    <location>
        <begin position="110"/>
        <end position="128"/>
    </location>
</feature>
<comment type="similarity">
    <text evidence="2 6">Belongs to the DP1 family.</text>
</comment>
<evidence type="ECO:0000256" key="2">
    <source>
        <dbReference type="ARBA" id="ARBA00008573"/>
    </source>
</evidence>
<dbReference type="PANTHER" id="PTHR12300">
    <property type="entry name" value="HVA22-LIKE PROTEINS"/>
    <property type="match status" value="1"/>
</dbReference>
<reference evidence="7 8" key="1">
    <citation type="submission" date="2023-03" db="EMBL/GenBank/DDBJ databases">
        <title>Genome sequence of Lichtheimia ornata CBS 291.66.</title>
        <authorList>
            <person name="Mohabir J.T."/>
            <person name="Shea T.P."/>
            <person name="Kurbessoian T."/>
            <person name="Berby B."/>
            <person name="Fontaine J."/>
            <person name="Livny J."/>
            <person name="Gnirke A."/>
            <person name="Stajich J.E."/>
            <person name="Cuomo C.A."/>
        </authorList>
    </citation>
    <scope>NUCLEOTIDE SEQUENCE [LARGE SCALE GENOMIC DNA]</scope>
    <source>
        <strain evidence="7">CBS 291.66</strain>
    </source>
</reference>
<dbReference type="Proteomes" id="UP001234581">
    <property type="component" value="Unassembled WGS sequence"/>
</dbReference>
<dbReference type="Pfam" id="PF03134">
    <property type="entry name" value="TB2_DP1_HVA22"/>
    <property type="match status" value="1"/>
</dbReference>
<dbReference type="AlphaFoldDB" id="A0AAD7XSX4"/>
<accession>A0AAD7XSX4</accession>
<comment type="subcellular location">
    <subcellularLocation>
        <location evidence="1 6">Membrane</location>
        <topology evidence="1 6">Multi-pass membrane protein</topology>
    </subcellularLocation>
</comment>
<dbReference type="GeneID" id="83218490"/>
<keyword evidence="5 6" id="KW-0472">Membrane</keyword>
<dbReference type="GO" id="GO:0016020">
    <property type="term" value="C:membrane"/>
    <property type="evidence" value="ECO:0007669"/>
    <property type="project" value="UniProtKB-SubCell"/>
</dbReference>